<dbReference type="AlphaFoldDB" id="A0A2K9Z6N1"/>
<name>A0A2K9Z6N1_RHILE</name>
<proteinExistence type="predicted"/>
<dbReference type="Proteomes" id="UP000238523">
    <property type="component" value="Chromosome"/>
</dbReference>
<accession>A0A2K9Z6N1</accession>
<sequence>MRQATVHPVAVEAEMTHLLEVLASEPSKTKAAGKKATQVWNSLASNMPIKRK</sequence>
<dbReference type="EMBL" id="CP025012">
    <property type="protein sequence ID" value="AUW43893.1"/>
    <property type="molecule type" value="Genomic_DNA"/>
</dbReference>
<gene>
    <name evidence="1" type="ORF">CUJ84_Chr003558</name>
</gene>
<organism evidence="1 2">
    <name type="scientific">Rhizobium leguminosarum</name>
    <dbReference type="NCBI Taxonomy" id="384"/>
    <lineage>
        <taxon>Bacteria</taxon>
        <taxon>Pseudomonadati</taxon>
        <taxon>Pseudomonadota</taxon>
        <taxon>Alphaproteobacteria</taxon>
        <taxon>Hyphomicrobiales</taxon>
        <taxon>Rhizobiaceae</taxon>
        <taxon>Rhizobium/Agrobacterium group</taxon>
        <taxon>Rhizobium</taxon>
    </lineage>
</organism>
<evidence type="ECO:0000313" key="1">
    <source>
        <dbReference type="EMBL" id="AUW43893.1"/>
    </source>
</evidence>
<reference evidence="1 2" key="1">
    <citation type="submission" date="2017-11" db="EMBL/GenBank/DDBJ databases">
        <title>Complete genome of Rhizobium leguminosarum Norway, an ineffective micro-symbiont.</title>
        <authorList>
            <person name="Hoffrichter A."/>
            <person name="Liang J."/>
            <person name="Brachmann A."/>
            <person name="Marin M."/>
        </authorList>
    </citation>
    <scope>NUCLEOTIDE SEQUENCE [LARGE SCALE GENOMIC DNA]</scope>
    <source>
        <strain evidence="1 2">Norway</strain>
    </source>
</reference>
<evidence type="ECO:0000313" key="2">
    <source>
        <dbReference type="Proteomes" id="UP000238523"/>
    </source>
</evidence>
<protein>
    <submittedName>
        <fullName evidence="1">Uncharacterized protein</fullName>
    </submittedName>
</protein>